<dbReference type="GO" id="GO:0009229">
    <property type="term" value="P:thiamine diphosphate biosynthetic process"/>
    <property type="evidence" value="ECO:0007669"/>
    <property type="project" value="UniProtKB-UniPathway"/>
</dbReference>
<dbReference type="RefSeq" id="WP_089658007.1">
    <property type="nucleotide sequence ID" value="NZ_FNGH01000005.1"/>
</dbReference>
<dbReference type="InterPro" id="IPR029056">
    <property type="entry name" value="Ribokinase-like"/>
</dbReference>
<keyword evidence="5" id="KW-1185">Reference proteome</keyword>
<dbReference type="AlphaFoldDB" id="A0A1G9L6P5"/>
<dbReference type="EC" id="2.7.1.49" evidence="2"/>
<keyword evidence="4" id="KW-0808">Transferase</keyword>
<comment type="pathway">
    <text evidence="1">Cofactor biosynthesis; thiamine diphosphate biosynthesis.</text>
</comment>
<dbReference type="Gene3D" id="3.40.1190.20">
    <property type="match status" value="1"/>
</dbReference>
<dbReference type="GO" id="GO:0008902">
    <property type="term" value="F:hydroxymethylpyrimidine kinase activity"/>
    <property type="evidence" value="ECO:0007669"/>
    <property type="project" value="UniProtKB-EC"/>
</dbReference>
<dbReference type="UniPathway" id="UPA00060">
    <property type="reaction ID" value="UER00138"/>
</dbReference>
<dbReference type="EMBL" id="FNGH01000005">
    <property type="protein sequence ID" value="SDL57486.1"/>
    <property type="molecule type" value="Genomic_DNA"/>
</dbReference>
<dbReference type="PANTHER" id="PTHR20858:SF17">
    <property type="entry name" value="HYDROXYMETHYLPYRIMIDINE_PHOSPHOMETHYLPYRIMIDINE KINASE THI20-RELATED"/>
    <property type="match status" value="1"/>
</dbReference>
<proteinExistence type="predicted"/>
<keyword evidence="4" id="KW-0418">Kinase</keyword>
<gene>
    <name evidence="4" type="ORF">SAMN05192555_105173</name>
</gene>
<evidence type="ECO:0000313" key="5">
    <source>
        <dbReference type="Proteomes" id="UP000199107"/>
    </source>
</evidence>
<accession>A0A1G9L6P5</accession>
<reference evidence="5" key="1">
    <citation type="submission" date="2016-10" db="EMBL/GenBank/DDBJ databases">
        <authorList>
            <person name="Varghese N."/>
            <person name="Submissions S."/>
        </authorList>
    </citation>
    <scope>NUCLEOTIDE SEQUENCE [LARGE SCALE GENOMIC DNA]</scope>
    <source>
        <strain evidence="5">AAP</strain>
    </source>
</reference>
<organism evidence="4 5">
    <name type="scientific">Franzmannia pantelleriensis</name>
    <dbReference type="NCBI Taxonomy" id="48727"/>
    <lineage>
        <taxon>Bacteria</taxon>
        <taxon>Pseudomonadati</taxon>
        <taxon>Pseudomonadota</taxon>
        <taxon>Gammaproteobacteria</taxon>
        <taxon>Oceanospirillales</taxon>
        <taxon>Halomonadaceae</taxon>
        <taxon>Franzmannia</taxon>
    </lineage>
</organism>
<evidence type="ECO:0000256" key="1">
    <source>
        <dbReference type="ARBA" id="ARBA00004948"/>
    </source>
</evidence>
<evidence type="ECO:0000256" key="2">
    <source>
        <dbReference type="ARBA" id="ARBA00012135"/>
    </source>
</evidence>
<name>A0A1G9L6P5_9GAMM</name>
<dbReference type="STRING" id="48727.SAMN05192555_105173"/>
<dbReference type="Proteomes" id="UP000199107">
    <property type="component" value="Unassembled WGS sequence"/>
</dbReference>
<sequence>MASDATHSPRVASRQLPAVVVLAGHDPTGGAGLVADAEAISACGAWPLTIPTALTVQNSTDVSAVTPCDPDTMRAMAAALDEFSVAAIKVGLVASLETLDAVVDIVRRFPGVPLVMDPVLKAGGGRELSSLELRDAFRERLLPRVDILTPNRLELARLAGDDQDNDTDRAIALLSLGCQAVLVTATDDPLPGSDRRQVIHTLHTPDEGRQWHWPRLPGRFHGSGCTLAAALASRLACGERLLPACEQAQAYTWETLEHGWLPDLQHRGGQALPRRLWRHPAWSDRYDD</sequence>
<dbReference type="SUPFAM" id="SSF53613">
    <property type="entry name" value="Ribokinase-like"/>
    <property type="match status" value="1"/>
</dbReference>
<dbReference type="CDD" id="cd01169">
    <property type="entry name" value="HMPP_kinase"/>
    <property type="match status" value="1"/>
</dbReference>
<dbReference type="InterPro" id="IPR004399">
    <property type="entry name" value="HMP/HMP-P_kinase_dom"/>
</dbReference>
<evidence type="ECO:0000259" key="3">
    <source>
        <dbReference type="Pfam" id="PF08543"/>
    </source>
</evidence>
<evidence type="ECO:0000313" key="4">
    <source>
        <dbReference type="EMBL" id="SDL57486.1"/>
    </source>
</evidence>
<dbReference type="GO" id="GO:0008972">
    <property type="term" value="F:phosphomethylpyrimidine kinase activity"/>
    <property type="evidence" value="ECO:0007669"/>
    <property type="project" value="InterPro"/>
</dbReference>
<dbReference type="GO" id="GO:0005829">
    <property type="term" value="C:cytosol"/>
    <property type="evidence" value="ECO:0007669"/>
    <property type="project" value="TreeGrafter"/>
</dbReference>
<dbReference type="Pfam" id="PF08543">
    <property type="entry name" value="Phos_pyr_kin"/>
    <property type="match status" value="1"/>
</dbReference>
<dbReference type="GO" id="GO:0009228">
    <property type="term" value="P:thiamine biosynthetic process"/>
    <property type="evidence" value="ECO:0007669"/>
    <property type="project" value="InterPro"/>
</dbReference>
<feature type="domain" description="Pyridoxamine kinase/Phosphomethylpyrimidine kinase" evidence="3">
    <location>
        <begin position="26"/>
        <end position="260"/>
    </location>
</feature>
<dbReference type="OrthoDB" id="9810880at2"/>
<dbReference type="InterPro" id="IPR013749">
    <property type="entry name" value="PM/HMP-P_kinase-1"/>
</dbReference>
<protein>
    <recommendedName>
        <fullName evidence="2">hydroxymethylpyrimidine kinase</fullName>
        <ecNumber evidence="2">2.7.1.49</ecNumber>
    </recommendedName>
</protein>
<dbReference type="PANTHER" id="PTHR20858">
    <property type="entry name" value="PHOSPHOMETHYLPYRIMIDINE KINASE"/>
    <property type="match status" value="1"/>
</dbReference>